<keyword evidence="3" id="KW-0472">Membrane</keyword>
<evidence type="ECO:0000256" key="1">
    <source>
        <dbReference type="ARBA" id="ARBA00004241"/>
    </source>
</evidence>
<reference evidence="4 5" key="1">
    <citation type="submission" date="2017-10" db="EMBL/GenBank/DDBJ databases">
        <title>Draft genome of Lysinibacillus fusiformis strain Juneja, a laboratory-derived pathogen of Drosophila melanogaster.</title>
        <authorList>
            <person name="Smith B.R."/>
            <person name="Unckless R.L."/>
        </authorList>
    </citation>
    <scope>NUCLEOTIDE SEQUENCE [LARGE SCALE GENOMIC DNA]</scope>
    <source>
        <strain evidence="4 5">Juneja</strain>
    </source>
</reference>
<evidence type="ECO:0000313" key="4">
    <source>
        <dbReference type="EMBL" id="PKU53145.1"/>
    </source>
</evidence>
<dbReference type="Proteomes" id="UP000234956">
    <property type="component" value="Unassembled WGS sequence"/>
</dbReference>
<dbReference type="Gene3D" id="3.30.700.10">
    <property type="entry name" value="Glycoprotein, Type 4 Pilin"/>
    <property type="match status" value="1"/>
</dbReference>
<feature type="transmembrane region" description="Helical" evidence="3">
    <location>
        <begin position="20"/>
        <end position="40"/>
    </location>
</feature>
<keyword evidence="2" id="KW-0178">Competence</keyword>
<sequence length="161" mass="17581">MFKKWKNKKLLKNEKGLTLVELLAVIVILAIIAAIAVPAIGNIINKSKDRAILAEASNILSGAKIAYIDGACKGDSSDNECVKDELEAFVDGIELGSNDKVTYNESEKKWSISYGRFEEIKTESLKVSSTAGAITIFEEELNKLLKSAGVDKKKTENTKTQ</sequence>
<dbReference type="SUPFAM" id="SSF54523">
    <property type="entry name" value="Pili subunits"/>
    <property type="match status" value="1"/>
</dbReference>
<protein>
    <submittedName>
        <fullName evidence="4">Prepilin-type cleavage/methylation domain-containing protein</fullName>
    </submittedName>
</protein>
<comment type="subcellular location">
    <subcellularLocation>
        <location evidence="1">Cell surface</location>
    </subcellularLocation>
</comment>
<keyword evidence="3" id="KW-0812">Transmembrane</keyword>
<accession>A0A2I0V4B8</accession>
<dbReference type="EMBL" id="PDFK01000001">
    <property type="protein sequence ID" value="PKU53145.1"/>
    <property type="molecule type" value="Genomic_DNA"/>
</dbReference>
<evidence type="ECO:0000256" key="3">
    <source>
        <dbReference type="SAM" id="Phobius"/>
    </source>
</evidence>
<comment type="caution">
    <text evidence="4">The sequence shown here is derived from an EMBL/GenBank/DDBJ whole genome shotgun (WGS) entry which is preliminary data.</text>
</comment>
<dbReference type="Pfam" id="PF07963">
    <property type="entry name" value="N_methyl"/>
    <property type="match status" value="1"/>
</dbReference>
<dbReference type="PROSITE" id="PS00409">
    <property type="entry name" value="PROKAR_NTER_METHYL"/>
    <property type="match status" value="1"/>
</dbReference>
<gene>
    <name evidence="4" type="ORF">CRI88_02105</name>
</gene>
<dbReference type="AlphaFoldDB" id="A0A2I0V4B8"/>
<evidence type="ECO:0000313" key="5">
    <source>
        <dbReference type="Proteomes" id="UP000234956"/>
    </source>
</evidence>
<dbReference type="NCBIfam" id="TIGR02532">
    <property type="entry name" value="IV_pilin_GFxxxE"/>
    <property type="match status" value="1"/>
</dbReference>
<dbReference type="InterPro" id="IPR045584">
    <property type="entry name" value="Pilin-like"/>
</dbReference>
<evidence type="ECO:0000256" key="2">
    <source>
        <dbReference type="ARBA" id="ARBA00023287"/>
    </source>
</evidence>
<dbReference type="GO" id="GO:0009986">
    <property type="term" value="C:cell surface"/>
    <property type="evidence" value="ECO:0007669"/>
    <property type="project" value="UniProtKB-SubCell"/>
</dbReference>
<name>A0A2I0V4B8_9BACI</name>
<dbReference type="GO" id="GO:0030420">
    <property type="term" value="P:establishment of competence for transformation"/>
    <property type="evidence" value="ECO:0007669"/>
    <property type="project" value="UniProtKB-KW"/>
</dbReference>
<dbReference type="InterPro" id="IPR012902">
    <property type="entry name" value="N_methyl_site"/>
</dbReference>
<keyword evidence="3" id="KW-1133">Transmembrane helix</keyword>
<proteinExistence type="predicted"/>
<dbReference type="RefSeq" id="WP_036128097.1">
    <property type="nucleotide sequence ID" value="NZ_JAZBNI010000003.1"/>
</dbReference>
<organism evidence="4 5">
    <name type="scientific">Lysinibacillus fusiformis</name>
    <dbReference type="NCBI Taxonomy" id="28031"/>
    <lineage>
        <taxon>Bacteria</taxon>
        <taxon>Bacillati</taxon>
        <taxon>Bacillota</taxon>
        <taxon>Bacilli</taxon>
        <taxon>Bacillales</taxon>
        <taxon>Bacillaceae</taxon>
        <taxon>Lysinibacillus</taxon>
    </lineage>
</organism>